<dbReference type="InterPro" id="IPR036457">
    <property type="entry name" value="PPM-type-like_dom_sf"/>
</dbReference>
<dbReference type="Proteomes" id="UP000177416">
    <property type="component" value="Unassembled WGS sequence"/>
</dbReference>
<dbReference type="EMBL" id="MFJJ01000042">
    <property type="protein sequence ID" value="OGG13589.1"/>
    <property type="molecule type" value="Genomic_DNA"/>
</dbReference>
<accession>A0A1F5ZM84</accession>
<feature type="domain" description="PPM-type phosphatase" evidence="1">
    <location>
        <begin position="19"/>
        <end position="242"/>
    </location>
</feature>
<proteinExistence type="predicted"/>
<dbReference type="InterPro" id="IPR001932">
    <property type="entry name" value="PPM-type_phosphatase-like_dom"/>
</dbReference>
<name>A0A1F5ZM84_9BACT</name>
<evidence type="ECO:0000313" key="3">
    <source>
        <dbReference type="Proteomes" id="UP000177416"/>
    </source>
</evidence>
<dbReference type="SMART" id="SM00331">
    <property type="entry name" value="PP2C_SIG"/>
    <property type="match status" value="1"/>
</dbReference>
<dbReference type="PROSITE" id="PS51746">
    <property type="entry name" value="PPM_2"/>
    <property type="match status" value="1"/>
</dbReference>
<dbReference type="Pfam" id="PF13672">
    <property type="entry name" value="PP2C_2"/>
    <property type="match status" value="1"/>
</dbReference>
<sequence length="246" mass="27250">MRFADPLSVKARSTRVSILFAASQAQGERDTQEDYFANYNDQCFALADGVGGMPHGEVAAKLACETAVWAYKHVRLRPFYWDDKKLFLKRIFRSTNIALWQKQREIGFEDGFATTLISLIIGENSFWVGGVGDSRIYHLNETGTLSSLLPDDTDPSGKLTNALGIRRYGLVPHVVAKQFGRQDVLMLVTDGITRYIDETLLTKQLSMCGETTGSLSATVEEVLRAAGEHGSTDNMTAIVIKRVFSS</sequence>
<gene>
    <name evidence="2" type="ORF">A2875_01145</name>
</gene>
<dbReference type="SUPFAM" id="SSF81606">
    <property type="entry name" value="PP2C-like"/>
    <property type="match status" value="1"/>
</dbReference>
<evidence type="ECO:0000259" key="1">
    <source>
        <dbReference type="PROSITE" id="PS51746"/>
    </source>
</evidence>
<reference evidence="2 3" key="1">
    <citation type="journal article" date="2016" name="Nat. Commun.">
        <title>Thousands of microbial genomes shed light on interconnected biogeochemical processes in an aquifer system.</title>
        <authorList>
            <person name="Anantharaman K."/>
            <person name="Brown C.T."/>
            <person name="Hug L.A."/>
            <person name="Sharon I."/>
            <person name="Castelle C.J."/>
            <person name="Probst A.J."/>
            <person name="Thomas B.C."/>
            <person name="Singh A."/>
            <person name="Wilkins M.J."/>
            <person name="Karaoz U."/>
            <person name="Brodie E.L."/>
            <person name="Williams K.H."/>
            <person name="Hubbard S.S."/>
            <person name="Banfield J.F."/>
        </authorList>
    </citation>
    <scope>NUCLEOTIDE SEQUENCE [LARGE SCALE GENOMIC DNA]</scope>
</reference>
<dbReference type="Gene3D" id="3.60.40.10">
    <property type="entry name" value="PPM-type phosphatase domain"/>
    <property type="match status" value="1"/>
</dbReference>
<evidence type="ECO:0000313" key="2">
    <source>
        <dbReference type="EMBL" id="OGG13589.1"/>
    </source>
</evidence>
<comment type="caution">
    <text evidence="2">The sequence shown here is derived from an EMBL/GenBank/DDBJ whole genome shotgun (WGS) entry which is preliminary data.</text>
</comment>
<dbReference type="CDD" id="cd00143">
    <property type="entry name" value="PP2Cc"/>
    <property type="match status" value="1"/>
</dbReference>
<dbReference type="AlphaFoldDB" id="A0A1F5ZM84"/>
<dbReference type="SMART" id="SM00332">
    <property type="entry name" value="PP2Cc"/>
    <property type="match status" value="1"/>
</dbReference>
<protein>
    <recommendedName>
        <fullName evidence="1">PPM-type phosphatase domain-containing protein</fullName>
    </recommendedName>
</protein>
<organism evidence="2 3">
    <name type="scientific">Candidatus Gottesmanbacteria bacterium RIFCSPHIGHO2_01_FULL_46_14</name>
    <dbReference type="NCBI Taxonomy" id="1798380"/>
    <lineage>
        <taxon>Bacteria</taxon>
        <taxon>Candidatus Gottesmaniibacteriota</taxon>
    </lineage>
</organism>